<keyword evidence="8" id="KW-0966">Cell projection</keyword>
<dbReference type="PANTHER" id="PTHR34933">
    <property type="entry name" value="FLAGELLAR L-RING PROTEIN"/>
    <property type="match status" value="1"/>
</dbReference>
<name>A0A0S4L1M9_9BACT</name>
<keyword evidence="4 7" id="KW-0472">Membrane</keyword>
<keyword evidence="8" id="KW-0969">Cilium</keyword>
<evidence type="ECO:0000256" key="5">
    <source>
        <dbReference type="ARBA" id="ARBA00023143"/>
    </source>
</evidence>
<comment type="subcellular location">
    <subcellularLocation>
        <location evidence="7">Cell outer membrane</location>
    </subcellularLocation>
    <subcellularLocation>
        <location evidence="7">Bacterial flagellum basal body</location>
    </subcellularLocation>
</comment>
<evidence type="ECO:0000256" key="4">
    <source>
        <dbReference type="ARBA" id="ARBA00023136"/>
    </source>
</evidence>
<dbReference type="PANTHER" id="PTHR34933:SF1">
    <property type="entry name" value="FLAGELLAR L-RING PROTEIN"/>
    <property type="match status" value="1"/>
</dbReference>
<dbReference type="GO" id="GO:0009427">
    <property type="term" value="C:bacterial-type flagellum basal body, distal rod, L ring"/>
    <property type="evidence" value="ECO:0007669"/>
    <property type="project" value="InterPro"/>
</dbReference>
<evidence type="ECO:0000313" key="9">
    <source>
        <dbReference type="Proteomes" id="UP000198736"/>
    </source>
</evidence>
<dbReference type="Proteomes" id="UP000198736">
    <property type="component" value="Unassembled WGS sequence"/>
</dbReference>
<comment type="similarity">
    <text evidence="2 7">Belongs to the FlgH family.</text>
</comment>
<keyword evidence="6 7" id="KW-0998">Cell outer membrane</keyword>
<accession>A0A0S4L1M9</accession>
<evidence type="ECO:0000256" key="7">
    <source>
        <dbReference type="HAMAP-Rule" id="MF_00415"/>
    </source>
</evidence>
<keyword evidence="9" id="KW-1185">Reference proteome</keyword>
<evidence type="ECO:0000313" key="8">
    <source>
        <dbReference type="EMBL" id="CUS31571.1"/>
    </source>
</evidence>
<dbReference type="GO" id="GO:0071973">
    <property type="term" value="P:bacterial-type flagellum-dependent cell motility"/>
    <property type="evidence" value="ECO:0007669"/>
    <property type="project" value="InterPro"/>
</dbReference>
<keyword evidence="8" id="KW-0282">Flagellum</keyword>
<dbReference type="GO" id="GO:0003774">
    <property type="term" value="F:cytoskeletal motor activity"/>
    <property type="evidence" value="ECO:0007669"/>
    <property type="project" value="InterPro"/>
</dbReference>
<dbReference type="InterPro" id="IPR000527">
    <property type="entry name" value="Flag_Lring"/>
</dbReference>
<evidence type="ECO:0000256" key="2">
    <source>
        <dbReference type="ARBA" id="ARBA00006929"/>
    </source>
</evidence>
<dbReference type="AlphaFoldDB" id="A0A0S4L1M9"/>
<dbReference type="HAMAP" id="MF_00415">
    <property type="entry name" value="FlgH"/>
    <property type="match status" value="1"/>
</dbReference>
<gene>
    <name evidence="7 8" type="primary">flgH</name>
    <name evidence="8" type="ORF">COMA2_10181</name>
</gene>
<dbReference type="EMBL" id="CZPZ01000001">
    <property type="protein sequence ID" value="CUS31571.1"/>
    <property type="molecule type" value="Genomic_DNA"/>
</dbReference>
<dbReference type="Pfam" id="PF02107">
    <property type="entry name" value="FlgH"/>
    <property type="match status" value="1"/>
</dbReference>
<organism evidence="8 9">
    <name type="scientific">Candidatus Nitrospira nitrificans</name>
    <dbReference type="NCBI Taxonomy" id="1742973"/>
    <lineage>
        <taxon>Bacteria</taxon>
        <taxon>Pseudomonadati</taxon>
        <taxon>Nitrospirota</taxon>
        <taxon>Nitrospiria</taxon>
        <taxon>Nitrospirales</taxon>
        <taxon>Nitrospiraceae</taxon>
        <taxon>Nitrospira</taxon>
    </lineage>
</organism>
<dbReference type="GO" id="GO:0009279">
    <property type="term" value="C:cell outer membrane"/>
    <property type="evidence" value="ECO:0007669"/>
    <property type="project" value="UniProtKB-SubCell"/>
</dbReference>
<dbReference type="STRING" id="1742973.COMA2_10181"/>
<proteinExistence type="inferred from homology"/>
<keyword evidence="5 7" id="KW-0975">Bacterial flagellum</keyword>
<comment type="function">
    <text evidence="1 7">Assembles around the rod to form the L-ring and probably protects the motor/basal body from shearing forces during rotation.</text>
</comment>
<dbReference type="OrthoDB" id="9789227at2"/>
<dbReference type="PRINTS" id="PR01008">
    <property type="entry name" value="FLGLRINGFLGH"/>
</dbReference>
<dbReference type="RefSeq" id="WP_090893796.1">
    <property type="nucleotide sequence ID" value="NZ_CZPZ01000001.1"/>
</dbReference>
<keyword evidence="3" id="KW-0732">Signal</keyword>
<evidence type="ECO:0000256" key="1">
    <source>
        <dbReference type="ARBA" id="ARBA00002591"/>
    </source>
</evidence>
<reference evidence="9" key="1">
    <citation type="submission" date="2015-10" db="EMBL/GenBank/DDBJ databases">
        <authorList>
            <person name="Luecker S."/>
            <person name="Luecker S."/>
        </authorList>
    </citation>
    <scope>NUCLEOTIDE SEQUENCE [LARGE SCALE GENOMIC DNA]</scope>
</reference>
<protein>
    <recommendedName>
        <fullName evidence="7">Flagellar L-ring protein</fullName>
    </recommendedName>
    <alternativeName>
        <fullName evidence="7">Basal body L-ring protein</fullName>
    </alternativeName>
</protein>
<evidence type="ECO:0000256" key="6">
    <source>
        <dbReference type="ARBA" id="ARBA00023237"/>
    </source>
</evidence>
<comment type="subunit">
    <text evidence="7">The basal body constitutes a major portion of the flagellar organelle and consists of four rings (L,P,S, and M) mounted on a central rod.</text>
</comment>
<evidence type="ECO:0000256" key="3">
    <source>
        <dbReference type="ARBA" id="ARBA00022729"/>
    </source>
</evidence>
<sequence length="275" mass="29830">MLKKPASGVLASLRGSTYRSVRRAPSFAAALPAERRVLARRGWASEIRSLFAYPVQLVGVVLLLQACSSPPNVSSKIVVPPLPPPKTVGSLWQEDNGRSYLYEDLRAMRIGDILTVKIIENHKGSKSADTAAQRESSIKNSLVGSAMGYIGIPGIRFSDETRRGMGIDASATNKFSGKGATSREGTLTGTISTIVTEVLPNGDLRIEGRREVTVNSEKQLMSIGGIVRRVDVDTKNTVLSSAIADARIEYSGLGVLDDVQRPGWFIRILDWVYPF</sequence>